<gene>
    <name evidence="10" type="ORF">ODALV1_LOCUS12493</name>
</gene>
<comment type="caution">
    <text evidence="10">The sequence shown here is derived from an EMBL/GenBank/DDBJ whole genome shotgun (WGS) entry which is preliminary data.</text>
</comment>
<keyword evidence="5" id="KW-0862">Zinc</keyword>
<evidence type="ECO:0000313" key="10">
    <source>
        <dbReference type="EMBL" id="CAL8106844.1"/>
    </source>
</evidence>
<name>A0ABP1QKZ9_9HEXA</name>
<feature type="compositionally biased region" description="Low complexity" evidence="7">
    <location>
        <begin position="35"/>
        <end position="49"/>
    </location>
</feature>
<evidence type="ECO:0000313" key="11">
    <source>
        <dbReference type="Proteomes" id="UP001642540"/>
    </source>
</evidence>
<evidence type="ECO:0000259" key="8">
    <source>
        <dbReference type="PROSITE" id="PS50157"/>
    </source>
</evidence>
<feature type="domain" description="BZIP" evidence="9">
    <location>
        <begin position="354"/>
        <end position="417"/>
    </location>
</feature>
<dbReference type="PANTHER" id="PTHR19304">
    <property type="entry name" value="CYCLIC-AMP RESPONSE ELEMENT BINDING PROTEIN"/>
    <property type="match status" value="1"/>
</dbReference>
<dbReference type="InterPro" id="IPR013087">
    <property type="entry name" value="Znf_C2H2_type"/>
</dbReference>
<evidence type="ECO:0000256" key="2">
    <source>
        <dbReference type="ARBA" id="ARBA00023015"/>
    </source>
</evidence>
<keyword evidence="2" id="KW-0805">Transcription regulation</keyword>
<dbReference type="PROSITE" id="PS50217">
    <property type="entry name" value="BZIP"/>
    <property type="match status" value="1"/>
</dbReference>
<dbReference type="InterPro" id="IPR046347">
    <property type="entry name" value="bZIP_sf"/>
</dbReference>
<evidence type="ECO:0000256" key="5">
    <source>
        <dbReference type="PROSITE-ProRule" id="PRU00042"/>
    </source>
</evidence>
<dbReference type="InterPro" id="IPR051027">
    <property type="entry name" value="bZIP_transcription_factors"/>
</dbReference>
<dbReference type="EMBL" id="CAXLJM020000038">
    <property type="protein sequence ID" value="CAL8106844.1"/>
    <property type="molecule type" value="Genomic_DNA"/>
</dbReference>
<evidence type="ECO:0000259" key="9">
    <source>
        <dbReference type="PROSITE" id="PS50217"/>
    </source>
</evidence>
<dbReference type="SMART" id="SM00338">
    <property type="entry name" value="BRLZ"/>
    <property type="match status" value="1"/>
</dbReference>
<dbReference type="CDD" id="cd14687">
    <property type="entry name" value="bZIP_ATF2"/>
    <property type="match status" value="1"/>
</dbReference>
<feature type="domain" description="C2H2-type" evidence="8">
    <location>
        <begin position="7"/>
        <end position="29"/>
    </location>
</feature>
<keyword evidence="5" id="KW-0863">Zinc-finger</keyword>
<keyword evidence="11" id="KW-1185">Reference proteome</keyword>
<evidence type="ECO:0000256" key="7">
    <source>
        <dbReference type="SAM" id="MobiDB-lite"/>
    </source>
</evidence>
<keyword evidence="5" id="KW-0479">Metal-binding</keyword>
<comment type="subcellular location">
    <subcellularLocation>
        <location evidence="1">Nucleus</location>
    </subcellularLocation>
</comment>
<feature type="coiled-coil region" evidence="6">
    <location>
        <begin position="386"/>
        <end position="413"/>
    </location>
</feature>
<dbReference type="PROSITE" id="PS00028">
    <property type="entry name" value="ZINC_FINGER_C2H2_1"/>
    <property type="match status" value="1"/>
</dbReference>
<feature type="region of interest" description="Disordered" evidence="7">
    <location>
        <begin position="35"/>
        <end position="56"/>
    </location>
</feature>
<evidence type="ECO:0000256" key="6">
    <source>
        <dbReference type="SAM" id="Coils"/>
    </source>
</evidence>
<dbReference type="InterPro" id="IPR004827">
    <property type="entry name" value="bZIP"/>
</dbReference>
<dbReference type="SUPFAM" id="SSF57959">
    <property type="entry name" value="Leucine zipper domain"/>
    <property type="match status" value="1"/>
</dbReference>
<dbReference type="Gene3D" id="1.20.5.170">
    <property type="match status" value="1"/>
</dbReference>
<protein>
    <recommendedName>
        <fullName evidence="12">Cyclic AMP-dependent transcription factor ATF-2</fullName>
    </recommendedName>
</protein>
<accession>A0ABP1QKZ9</accession>
<keyword evidence="4" id="KW-0539">Nucleus</keyword>
<dbReference type="Gene3D" id="3.30.160.60">
    <property type="entry name" value="Classic Zinc Finger"/>
    <property type="match status" value="1"/>
</dbReference>
<evidence type="ECO:0008006" key="12">
    <source>
        <dbReference type="Google" id="ProtNLM"/>
    </source>
</evidence>
<keyword evidence="3" id="KW-0804">Transcription</keyword>
<dbReference type="Pfam" id="PF00170">
    <property type="entry name" value="bZIP_1"/>
    <property type="match status" value="1"/>
</dbReference>
<evidence type="ECO:0000256" key="3">
    <source>
        <dbReference type="ARBA" id="ARBA00023163"/>
    </source>
</evidence>
<dbReference type="Proteomes" id="UP001642540">
    <property type="component" value="Unassembled WGS sequence"/>
</dbReference>
<evidence type="ECO:0000256" key="4">
    <source>
        <dbReference type="ARBA" id="ARBA00023242"/>
    </source>
</evidence>
<keyword evidence="6" id="KW-0175">Coiled coil</keyword>
<evidence type="ECO:0000256" key="1">
    <source>
        <dbReference type="ARBA" id="ARBA00004123"/>
    </source>
</evidence>
<dbReference type="SMART" id="SM00355">
    <property type="entry name" value="ZnF_C2H2"/>
    <property type="match status" value="1"/>
</dbReference>
<reference evidence="10 11" key="1">
    <citation type="submission" date="2024-08" db="EMBL/GenBank/DDBJ databases">
        <authorList>
            <person name="Cucini C."/>
            <person name="Frati F."/>
        </authorList>
    </citation>
    <scope>NUCLEOTIDE SEQUENCE [LARGE SCALE GENOMIC DNA]</scope>
</reference>
<sequence length="534" mass="57865">MELDKTFKCMDCSAKFSTADQLQVHQRRHDMSLNLSKSMASSSSSGSSLQTPAPAVTKGSLSAGIMGFADETPTPTRFFRNCEEVGLFQDLQNVNPFDEDFKKAASSATATPSGDHPFEFNFSAAVVGVPSTPINESALCLRTPRSSKRRYSEQDTLNTPQVFPFSYFSSSTGSCPTLTTNTASMSACLTPTPTPPNSHASSLVPTPPDSIRVQCQSQVETPPTVSTTYNHEEHVSIIAYTSAISQQTSNKNDQNQGNNVGGTKTITSPKAASELVNCIAVSISSSAKKFCQTPQPKPKIRSKPNLKLDLKTVVSRKSLTLAEKHGINAITITQPTQAAVKSAPQVAGIPDSEPLEKKELLERNRAAAHRSRERRKEWIYGLESRCRALEALLAQSQADVVRLSSENESLKHQIHEFTKCKETQPAPPSSIVVTSSSVVDVSQCQSIVIHQTSNDEVETVIQEPLVDNVDISSGIVATIVSPIVLPTVKAKRGRPRKGQERRVPILAVSIASSEEVNTAPKIPILRISQQTRKL</sequence>
<organism evidence="10 11">
    <name type="scientific">Orchesella dallaii</name>
    <dbReference type="NCBI Taxonomy" id="48710"/>
    <lineage>
        <taxon>Eukaryota</taxon>
        <taxon>Metazoa</taxon>
        <taxon>Ecdysozoa</taxon>
        <taxon>Arthropoda</taxon>
        <taxon>Hexapoda</taxon>
        <taxon>Collembola</taxon>
        <taxon>Entomobryomorpha</taxon>
        <taxon>Entomobryoidea</taxon>
        <taxon>Orchesellidae</taxon>
        <taxon>Orchesellinae</taxon>
        <taxon>Orchesella</taxon>
    </lineage>
</organism>
<proteinExistence type="predicted"/>
<dbReference type="PROSITE" id="PS50157">
    <property type="entry name" value="ZINC_FINGER_C2H2_2"/>
    <property type="match status" value="1"/>
</dbReference>